<evidence type="ECO:0000256" key="8">
    <source>
        <dbReference type="ARBA" id="ARBA00022679"/>
    </source>
</evidence>
<dbReference type="InterPro" id="IPR018944">
    <property type="entry name" value="DNA_pol_lambd_fingers_domain"/>
</dbReference>
<dbReference type="PROSITE" id="PS00522">
    <property type="entry name" value="DNA_POLYMERASE_X"/>
    <property type="match status" value="1"/>
</dbReference>
<dbReference type="Gene3D" id="3.30.210.10">
    <property type="entry name" value="DNA polymerase, thumb domain"/>
    <property type="match status" value="1"/>
</dbReference>
<evidence type="ECO:0000256" key="18">
    <source>
        <dbReference type="ARBA" id="ARBA00023204"/>
    </source>
</evidence>
<feature type="domain" description="Helix-hairpin-helix DNA-binding motif class 1" evidence="27">
    <location>
        <begin position="99"/>
        <end position="118"/>
    </location>
</feature>
<feature type="active site" description="Nucleophile; Schiff-base intermediate with DNA; for 5'-dRP lyase activity" evidence="25">
    <location>
        <position position="73"/>
    </location>
</feature>
<dbReference type="InterPro" id="IPR010996">
    <property type="entry name" value="HHH_MUS81"/>
</dbReference>
<dbReference type="SUPFAM" id="SSF81301">
    <property type="entry name" value="Nucleotidyltransferase"/>
    <property type="match status" value="1"/>
</dbReference>
<evidence type="ECO:0000256" key="24">
    <source>
        <dbReference type="ARBA" id="ARBA00049244"/>
    </source>
</evidence>
<evidence type="ECO:0000256" key="3">
    <source>
        <dbReference type="ARBA" id="ARBA00004496"/>
    </source>
</evidence>
<dbReference type="GO" id="GO:0046872">
    <property type="term" value="F:metal ion binding"/>
    <property type="evidence" value="ECO:0007669"/>
    <property type="project" value="UniProtKB-UniRule"/>
</dbReference>
<evidence type="ECO:0000256" key="2">
    <source>
        <dbReference type="ARBA" id="ARBA00004123"/>
    </source>
</evidence>
<keyword evidence="9 26" id="KW-0548">Nucleotidyltransferase</keyword>
<dbReference type="Gene3D" id="1.10.150.110">
    <property type="entry name" value="DNA polymerase beta, N-terminal domain-like"/>
    <property type="match status" value="1"/>
</dbReference>
<dbReference type="FunFam" id="1.10.150.20:FF:000026">
    <property type="entry name" value="DNA polymerase beta"/>
    <property type="match status" value="1"/>
</dbReference>
<dbReference type="Gene3D" id="3.30.460.10">
    <property type="entry name" value="Beta Polymerase, domain 2"/>
    <property type="match status" value="1"/>
</dbReference>
<dbReference type="SUPFAM" id="SSF81585">
    <property type="entry name" value="PsbU/PolX domain-like"/>
    <property type="match status" value="1"/>
</dbReference>
<dbReference type="InterPro" id="IPR022312">
    <property type="entry name" value="DNA_pol_X"/>
</dbReference>
<keyword evidence="19" id="KW-0456">Lyase</keyword>
<dbReference type="Pfam" id="PF14716">
    <property type="entry name" value="HHH_8"/>
    <property type="match status" value="1"/>
</dbReference>
<proteinExistence type="inferred from homology"/>
<dbReference type="GO" id="GO:0006303">
    <property type="term" value="P:double-strand break repair via nonhomologous end joining"/>
    <property type="evidence" value="ECO:0007669"/>
    <property type="project" value="TreeGrafter"/>
</dbReference>
<dbReference type="InterPro" id="IPR029398">
    <property type="entry name" value="PolB_thumb"/>
</dbReference>
<keyword evidence="10" id="KW-0235">DNA replication</keyword>
<evidence type="ECO:0000256" key="5">
    <source>
        <dbReference type="ARBA" id="ARBA00022481"/>
    </source>
</evidence>
<sequence length="337" mass="38000">MSKRKAPQNDNPNKDLVDVLSELANYEKNVTRQMHKYNAYRKAASTIAKYPEKITSGKEAKKLDGVGEKIAKKIDEILATGKLEKLEKIRADDTNVAINLMTRVTGIGPAAARKLVDDGITTIEELRKHQDKLNHHQKIGLKHFEDFEKRIPRPEMEKLETFIKAQVEDLDPDYIATICGSYRRGAASSGDIDILLTHPEYTSADEKQPELLLSVVKQLEKSSLVTDTISLGESKFMGVCQLPAEEEDEEDHLFRRIDIRLIPKDQYFCGTLYFTGSDMFNKDMRAKAIEAGFTLNEYTIRPMGSTGIAGEPLPVNSEKDVFDVIGMAYKKPSERNM</sequence>
<keyword evidence="11" id="KW-0479">Metal-binding</keyword>
<evidence type="ECO:0000256" key="6">
    <source>
        <dbReference type="ARBA" id="ARBA00022490"/>
    </source>
</evidence>
<dbReference type="AlphaFoldDB" id="A0A8B7XM74"/>
<dbReference type="EC" id="2.7.7.7" evidence="26"/>
<keyword evidence="20 26" id="KW-0539">Nucleus</keyword>
<dbReference type="PRINTS" id="PR00869">
    <property type="entry name" value="DNAPOLX"/>
</dbReference>
<evidence type="ECO:0000313" key="29">
    <source>
        <dbReference type="Proteomes" id="UP000694845"/>
    </source>
</evidence>
<dbReference type="FunFam" id="1.10.150.110:FF:000002">
    <property type="entry name" value="DNA polymerase beta"/>
    <property type="match status" value="1"/>
</dbReference>
<evidence type="ECO:0000313" key="30">
    <source>
        <dbReference type="RefSeq" id="XP_022081914.1"/>
    </source>
</evidence>
<comment type="similarity">
    <text evidence="4 26">Belongs to the DNA polymerase type-X family.</text>
</comment>
<evidence type="ECO:0000256" key="11">
    <source>
        <dbReference type="ARBA" id="ARBA00022723"/>
    </source>
</evidence>
<evidence type="ECO:0000256" key="9">
    <source>
        <dbReference type="ARBA" id="ARBA00022695"/>
    </source>
</evidence>
<dbReference type="PANTHER" id="PTHR11276:SF42">
    <property type="entry name" value="DNA POLYMERASE BETA"/>
    <property type="match status" value="1"/>
</dbReference>
<evidence type="ECO:0000256" key="12">
    <source>
        <dbReference type="ARBA" id="ARBA00022763"/>
    </source>
</evidence>
<evidence type="ECO:0000256" key="22">
    <source>
        <dbReference type="ARBA" id="ARBA00044678"/>
    </source>
</evidence>
<evidence type="ECO:0000256" key="1">
    <source>
        <dbReference type="ARBA" id="ARBA00001946"/>
    </source>
</evidence>
<dbReference type="InterPro" id="IPR002008">
    <property type="entry name" value="DNA_pol_X_beta-like"/>
</dbReference>
<name>A0A8B7XM74_ACAPL</name>
<comment type="catalytic activity">
    <reaction evidence="22">
        <text>a 5'-end 2'-deoxyribose-2'-deoxyribonucleotide-DNA = (2E,4S)-4-hydroxypenten-2-al-5-phosphate + a 5'-end 5'-phospho-2'-deoxyribonucleoside-DNA + H(+)</text>
        <dbReference type="Rhea" id="RHEA:76255"/>
        <dbReference type="Rhea" id="RHEA-COMP:13180"/>
        <dbReference type="Rhea" id="RHEA-COMP:18657"/>
        <dbReference type="ChEBI" id="CHEBI:15378"/>
        <dbReference type="ChEBI" id="CHEBI:136412"/>
        <dbReference type="ChEBI" id="CHEBI:195194"/>
        <dbReference type="ChEBI" id="CHEBI:195195"/>
    </reaction>
</comment>
<evidence type="ECO:0000259" key="28">
    <source>
        <dbReference type="SMART" id="SM00483"/>
    </source>
</evidence>
<dbReference type="SMART" id="SM00483">
    <property type="entry name" value="POLXc"/>
    <property type="match status" value="1"/>
</dbReference>
<dbReference type="InterPro" id="IPR002054">
    <property type="entry name" value="DNA-dir_DNA_pol_X"/>
</dbReference>
<dbReference type="Proteomes" id="UP000694845">
    <property type="component" value="Unplaced"/>
</dbReference>
<gene>
    <name evidence="30" type="primary">LOC110974494</name>
</gene>
<comment type="catalytic activity">
    <reaction evidence="24 26">
        <text>DNA(n) + a 2'-deoxyribonucleoside 5'-triphosphate = DNA(n+1) + diphosphate</text>
        <dbReference type="Rhea" id="RHEA:22508"/>
        <dbReference type="Rhea" id="RHEA-COMP:17339"/>
        <dbReference type="Rhea" id="RHEA-COMP:17340"/>
        <dbReference type="ChEBI" id="CHEBI:33019"/>
        <dbReference type="ChEBI" id="CHEBI:61560"/>
        <dbReference type="ChEBI" id="CHEBI:173112"/>
        <dbReference type="EC" id="2.7.7.7"/>
    </reaction>
</comment>
<keyword evidence="12 26" id="KW-0227">DNA damage</keyword>
<keyword evidence="14" id="KW-0832">Ubl conjugation</keyword>
<dbReference type="GO" id="GO:0006260">
    <property type="term" value="P:DNA replication"/>
    <property type="evidence" value="ECO:0007669"/>
    <property type="project" value="UniProtKB-KW"/>
</dbReference>
<keyword evidence="16" id="KW-0915">Sodium</keyword>
<keyword evidence="15 26" id="KW-0239">DNA-directed DNA polymerase</keyword>
<evidence type="ECO:0000256" key="23">
    <source>
        <dbReference type="ARBA" id="ARBA00045548"/>
    </source>
</evidence>
<keyword evidence="18 26" id="KW-0234">DNA repair</keyword>
<dbReference type="InterPro" id="IPR019843">
    <property type="entry name" value="DNA_pol-X_BS"/>
</dbReference>
<dbReference type="InterPro" id="IPR043519">
    <property type="entry name" value="NT_sf"/>
</dbReference>
<evidence type="ECO:0000256" key="15">
    <source>
        <dbReference type="ARBA" id="ARBA00022932"/>
    </source>
</evidence>
<dbReference type="Pfam" id="PF14792">
    <property type="entry name" value="DNA_pol_B_palm"/>
    <property type="match status" value="1"/>
</dbReference>
<feature type="domain" description="DNA-directed DNA polymerase X" evidence="28">
    <location>
        <begin position="11"/>
        <end position="336"/>
    </location>
</feature>
<evidence type="ECO:0000256" key="10">
    <source>
        <dbReference type="ARBA" id="ARBA00022705"/>
    </source>
</evidence>
<dbReference type="FunFam" id="3.30.460.10:FF:000021">
    <property type="entry name" value="DNA polymerase beta"/>
    <property type="match status" value="1"/>
</dbReference>
<dbReference type="Pfam" id="PF10391">
    <property type="entry name" value="DNA_pol_lambd_f"/>
    <property type="match status" value="1"/>
</dbReference>
<dbReference type="PRINTS" id="PR00870">
    <property type="entry name" value="DNAPOLXBETA"/>
</dbReference>
<dbReference type="CTD" id="5423"/>
<evidence type="ECO:0000256" key="4">
    <source>
        <dbReference type="ARBA" id="ARBA00008323"/>
    </source>
</evidence>
<evidence type="ECO:0000256" key="20">
    <source>
        <dbReference type="ARBA" id="ARBA00023242"/>
    </source>
</evidence>
<dbReference type="Gene3D" id="1.10.150.20">
    <property type="entry name" value="5' to 3' exonuclease, C-terminal subdomain"/>
    <property type="match status" value="1"/>
</dbReference>
<evidence type="ECO:0000256" key="7">
    <source>
        <dbReference type="ARBA" id="ARBA00022634"/>
    </source>
</evidence>
<dbReference type="GO" id="GO:0005634">
    <property type="term" value="C:nucleus"/>
    <property type="evidence" value="ECO:0007669"/>
    <property type="project" value="UniProtKB-SubCell"/>
</dbReference>
<organism evidence="29 30">
    <name type="scientific">Acanthaster planci</name>
    <name type="common">Crown-of-thorns starfish</name>
    <dbReference type="NCBI Taxonomy" id="133434"/>
    <lineage>
        <taxon>Eukaryota</taxon>
        <taxon>Metazoa</taxon>
        <taxon>Echinodermata</taxon>
        <taxon>Eleutherozoa</taxon>
        <taxon>Asterozoa</taxon>
        <taxon>Asteroidea</taxon>
        <taxon>Valvatacea</taxon>
        <taxon>Valvatida</taxon>
        <taxon>Acanthasteridae</taxon>
        <taxon>Acanthaster</taxon>
    </lineage>
</organism>
<comment type="catalytic activity">
    <reaction evidence="21">
        <text>2'-deoxyribonucleotide-(2'-deoxyribose 5'-phosphate)-2'-deoxyribonucleotide-DNA = a 3'-end 2'-deoxyribonucleotide-(2,3-dehydro-2,3-deoxyribose 5'-phosphate)-DNA + a 5'-end 5'-phospho-2'-deoxyribonucleoside-DNA + H(+)</text>
        <dbReference type="Rhea" id="RHEA:66592"/>
        <dbReference type="Rhea" id="RHEA-COMP:13180"/>
        <dbReference type="Rhea" id="RHEA-COMP:16897"/>
        <dbReference type="Rhea" id="RHEA-COMP:17067"/>
        <dbReference type="ChEBI" id="CHEBI:15378"/>
        <dbReference type="ChEBI" id="CHEBI:136412"/>
        <dbReference type="ChEBI" id="CHEBI:157695"/>
        <dbReference type="ChEBI" id="CHEBI:167181"/>
        <dbReference type="EC" id="4.2.99.18"/>
    </reaction>
</comment>
<comment type="function">
    <text evidence="23">Repair polymerase that plays a key role in base-excision repair. During this process, the damaged base is excised by specific DNA glycosylases, the DNA backbone is nicked at the abasic site by an apurinic/apyrimidic (AP) endonuclease, and POLB removes 5'-deoxyribose-phosphate from the preincised AP site acting as a 5'-deoxyribose-phosphate lyase (5'-dRP lyase); through its DNA polymerase activity, it adds one nucleotide to the 3' end of the arising single-nucleotide gap. Conducts 'gap-filling' DNA synthesis in a stepwise distributive fashion rather than in a processive fashion as for other DNA polymerases. It is also able to cleave sugar-phosphate bonds 3' to an intact AP site, acting as an AP lyase.</text>
</comment>
<accession>A0A8B7XM74</accession>
<dbReference type="OrthoDB" id="205514at2759"/>
<comment type="cofactor">
    <cofactor evidence="1">
        <name>Mg(2+)</name>
        <dbReference type="ChEBI" id="CHEBI:18420"/>
    </cofactor>
</comment>
<dbReference type="GO" id="GO:0140078">
    <property type="term" value="F:class I DNA-(apurinic or apyrimidinic site) endonuclease activity"/>
    <property type="evidence" value="ECO:0007669"/>
    <property type="project" value="UniProtKB-EC"/>
</dbReference>
<dbReference type="InterPro" id="IPR003583">
    <property type="entry name" value="Hlx-hairpin-Hlx_DNA-bd_motif"/>
</dbReference>
<dbReference type="InterPro" id="IPR027421">
    <property type="entry name" value="DNA_pol_lamdba_lyase_dom_sf"/>
</dbReference>
<dbReference type="InterPro" id="IPR037160">
    <property type="entry name" value="DNA_Pol_thumb_sf"/>
</dbReference>
<keyword evidence="5" id="KW-0488">Methylation</keyword>
<dbReference type="CDD" id="cd00141">
    <property type="entry name" value="NT_POLXc"/>
    <property type="match status" value="1"/>
</dbReference>
<dbReference type="Pfam" id="PF14791">
    <property type="entry name" value="DNA_pol_B_thumb"/>
    <property type="match status" value="1"/>
</dbReference>
<dbReference type="GO" id="GO:0006284">
    <property type="term" value="P:base-excision repair"/>
    <property type="evidence" value="ECO:0007669"/>
    <property type="project" value="TreeGrafter"/>
</dbReference>
<evidence type="ECO:0000256" key="26">
    <source>
        <dbReference type="RuleBase" id="RU366014"/>
    </source>
</evidence>
<keyword evidence="29" id="KW-1185">Reference proteome</keyword>
<keyword evidence="13" id="KW-0460">Magnesium</keyword>
<protein>
    <recommendedName>
        <fullName evidence="26">DNA polymerase</fullName>
        <ecNumber evidence="26">2.7.7.7</ecNumber>
    </recommendedName>
</protein>
<dbReference type="GO" id="GO:0003887">
    <property type="term" value="F:DNA-directed DNA polymerase activity"/>
    <property type="evidence" value="ECO:0007669"/>
    <property type="project" value="UniProtKB-UniRule"/>
</dbReference>
<feature type="domain" description="Helix-hairpin-helix DNA-binding motif class 1" evidence="27">
    <location>
        <begin position="58"/>
        <end position="77"/>
    </location>
</feature>
<evidence type="ECO:0000256" key="16">
    <source>
        <dbReference type="ARBA" id="ARBA00023053"/>
    </source>
</evidence>
<dbReference type="InterPro" id="IPR028207">
    <property type="entry name" value="DNA_pol_B_palm_palm"/>
</dbReference>
<dbReference type="PANTHER" id="PTHR11276">
    <property type="entry name" value="DNA POLYMERASE TYPE-X FAMILY MEMBER"/>
    <property type="match status" value="1"/>
</dbReference>
<dbReference type="RefSeq" id="XP_022081914.1">
    <property type="nucleotide sequence ID" value="XM_022226222.1"/>
</dbReference>
<evidence type="ECO:0000256" key="21">
    <source>
        <dbReference type="ARBA" id="ARBA00044632"/>
    </source>
</evidence>
<dbReference type="OMA" id="ERDVFDW"/>
<dbReference type="FunFam" id="3.30.210.10:FF:000002">
    <property type="entry name" value="DNA polymerase"/>
    <property type="match status" value="1"/>
</dbReference>
<keyword evidence="8 26" id="KW-0808">Transferase</keyword>
<dbReference type="GO" id="GO:0003677">
    <property type="term" value="F:DNA binding"/>
    <property type="evidence" value="ECO:0007669"/>
    <property type="project" value="UniProtKB-UniRule"/>
</dbReference>
<evidence type="ECO:0000259" key="27">
    <source>
        <dbReference type="SMART" id="SM00278"/>
    </source>
</evidence>
<evidence type="ECO:0000256" key="25">
    <source>
        <dbReference type="PIRSR" id="PIRSR622312-50"/>
    </source>
</evidence>
<evidence type="ECO:0000256" key="19">
    <source>
        <dbReference type="ARBA" id="ARBA00023239"/>
    </source>
</evidence>
<evidence type="ECO:0000256" key="14">
    <source>
        <dbReference type="ARBA" id="ARBA00022843"/>
    </source>
</evidence>
<dbReference type="GO" id="GO:0005737">
    <property type="term" value="C:cytoplasm"/>
    <property type="evidence" value="ECO:0007669"/>
    <property type="project" value="UniProtKB-SubCell"/>
</dbReference>
<dbReference type="SMART" id="SM00278">
    <property type="entry name" value="HhH1"/>
    <property type="match status" value="2"/>
</dbReference>
<dbReference type="KEGG" id="aplc:110974494"/>
<comment type="function">
    <text evidence="26">DNA polymerase that functions in several pathways of DNA repair. Involved in base excision repair (BER) responsible for repair of lesions that give rise to abasic (AP) sites in DNA. Also contributes to DNA double-strand break repair by non-homologous end joining and homologous recombination. Has both template-dependent and template-independent (terminal transferase) DNA polymerase activities. Has also a 5'-deoxyribose-5-phosphate lyase (dRP lyase) activity.</text>
</comment>
<keyword evidence="7" id="KW-0237">DNA synthesis</keyword>
<dbReference type="SUPFAM" id="SSF47802">
    <property type="entry name" value="DNA polymerase beta, N-terminal domain-like"/>
    <property type="match status" value="1"/>
</dbReference>
<dbReference type="GeneID" id="110974494"/>
<keyword evidence="6" id="KW-0963">Cytoplasm</keyword>
<evidence type="ECO:0000256" key="13">
    <source>
        <dbReference type="ARBA" id="ARBA00022842"/>
    </source>
</evidence>
<keyword evidence="17" id="KW-0238">DNA-binding</keyword>
<reference evidence="30" key="1">
    <citation type="submission" date="2025-08" db="UniProtKB">
        <authorList>
            <consortium name="RefSeq"/>
        </authorList>
    </citation>
    <scope>IDENTIFICATION</scope>
</reference>
<comment type="subcellular location">
    <subcellularLocation>
        <location evidence="3">Cytoplasm</location>
    </subcellularLocation>
    <subcellularLocation>
        <location evidence="2 26">Nucleus</location>
    </subcellularLocation>
</comment>
<evidence type="ECO:0000256" key="17">
    <source>
        <dbReference type="ARBA" id="ARBA00023125"/>
    </source>
</evidence>